<evidence type="ECO:0000313" key="1">
    <source>
        <dbReference type="EMBL" id="KAK2139398.1"/>
    </source>
</evidence>
<dbReference type="Proteomes" id="UP001209878">
    <property type="component" value="Unassembled WGS sequence"/>
</dbReference>
<name>A0AAD9IRV5_RIDPI</name>
<comment type="caution">
    <text evidence="1">The sequence shown here is derived from an EMBL/GenBank/DDBJ whole genome shotgun (WGS) entry which is preliminary data.</text>
</comment>
<reference evidence="1" key="1">
    <citation type="journal article" date="2023" name="Mol. Biol. Evol.">
        <title>Third-Generation Sequencing Reveals the Adaptive Role of the Epigenome in Three Deep-Sea Polychaetes.</title>
        <authorList>
            <person name="Perez M."/>
            <person name="Aroh O."/>
            <person name="Sun Y."/>
            <person name="Lan Y."/>
            <person name="Juniper S.K."/>
            <person name="Young C.R."/>
            <person name="Angers B."/>
            <person name="Qian P.Y."/>
        </authorList>
    </citation>
    <scope>NUCLEOTIDE SEQUENCE</scope>
    <source>
        <strain evidence="1">R07B-5</strain>
    </source>
</reference>
<organism evidence="1 2">
    <name type="scientific">Ridgeia piscesae</name>
    <name type="common">Tubeworm</name>
    <dbReference type="NCBI Taxonomy" id="27915"/>
    <lineage>
        <taxon>Eukaryota</taxon>
        <taxon>Metazoa</taxon>
        <taxon>Spiralia</taxon>
        <taxon>Lophotrochozoa</taxon>
        <taxon>Annelida</taxon>
        <taxon>Polychaeta</taxon>
        <taxon>Sedentaria</taxon>
        <taxon>Canalipalpata</taxon>
        <taxon>Sabellida</taxon>
        <taxon>Siboglinidae</taxon>
        <taxon>Ridgeia</taxon>
    </lineage>
</organism>
<evidence type="ECO:0000313" key="2">
    <source>
        <dbReference type="Proteomes" id="UP001209878"/>
    </source>
</evidence>
<sequence>MRTYIEGATAIIAKSVERDFREQRILEDTWRNTRVSTSSSVHTVAVNSAILVV</sequence>
<keyword evidence="2" id="KW-1185">Reference proteome</keyword>
<dbReference type="AlphaFoldDB" id="A0AAD9IRV5"/>
<proteinExistence type="predicted"/>
<dbReference type="EMBL" id="JAODUO010006437">
    <property type="protein sequence ID" value="KAK2139398.1"/>
    <property type="molecule type" value="Genomic_DNA"/>
</dbReference>
<gene>
    <name evidence="1" type="ORF">NP493_6440g00000</name>
</gene>
<protein>
    <submittedName>
        <fullName evidence="1">Uncharacterized protein</fullName>
    </submittedName>
</protein>
<accession>A0AAD9IRV5</accession>